<protein>
    <recommendedName>
        <fullName evidence="4">Integral membrane protein</fullName>
    </recommendedName>
</protein>
<feature type="transmembrane region" description="Helical" evidence="2">
    <location>
        <begin position="173"/>
        <end position="195"/>
    </location>
</feature>
<sequence>MPGRYAFHATTPAGARAGHTPPAEPPVTAVLELGPLPFGGDRARWDRERRIAARRHVQALADHPDLSFNALRHLTQPLESTGSGWIRWDCPPGHSELEDAYPAEIGVFAPLRIGGWRTFLARAVWGRQPAPRVRRVNGWELPVSLSAARLGVFVLTLVFAGPLLARHVPGGHGLLWAAVCGIALAWGVPAAVAAATRRQVRIVGGDVPELFRICRLLAAQQMIARAAAAAPGPELERAHALGHRYLWDAVGLVAAAAEGHSEAPALLKAYEDSYRHLAVSAATAVRSRTLLEADLCRDARPRPRRGPGRGLYQGTRQERLVQQAAPVEVLDDVADELASLAAGLRYARSAVARTADPAAVVLWAGESRA</sequence>
<organism evidence="3">
    <name type="scientific">Streptomyces althioticus</name>
    <dbReference type="NCBI Taxonomy" id="83380"/>
    <lineage>
        <taxon>Bacteria</taxon>
        <taxon>Bacillati</taxon>
        <taxon>Actinomycetota</taxon>
        <taxon>Actinomycetes</taxon>
        <taxon>Kitasatosporales</taxon>
        <taxon>Streptomycetaceae</taxon>
        <taxon>Streptomyces</taxon>
        <taxon>Streptomyces althioticus group</taxon>
    </lineage>
</organism>
<keyword evidence="2" id="KW-1133">Transmembrane helix</keyword>
<keyword evidence="3" id="KW-0614">Plasmid</keyword>
<evidence type="ECO:0000313" key="3">
    <source>
        <dbReference type="EMBL" id="WUU58402.1"/>
    </source>
</evidence>
<gene>
    <name evidence="3" type="ORF">OIE82_35070</name>
</gene>
<evidence type="ECO:0008006" key="4">
    <source>
        <dbReference type="Google" id="ProtNLM"/>
    </source>
</evidence>
<feature type="transmembrane region" description="Helical" evidence="2">
    <location>
        <begin position="141"/>
        <end position="161"/>
    </location>
</feature>
<reference evidence="3" key="1">
    <citation type="submission" date="2022-10" db="EMBL/GenBank/DDBJ databases">
        <title>The complete genomes of actinobacterial strains from the NBC collection.</title>
        <authorList>
            <person name="Joergensen T.S."/>
            <person name="Alvarez Arevalo M."/>
            <person name="Sterndorff E.B."/>
            <person name="Faurdal D."/>
            <person name="Vuksanovic O."/>
            <person name="Mourched A.-S."/>
            <person name="Charusanti P."/>
            <person name="Shaw S."/>
            <person name="Blin K."/>
            <person name="Weber T."/>
        </authorList>
    </citation>
    <scope>NUCLEOTIDE SEQUENCE [LARGE SCALE GENOMIC DNA]</scope>
    <source>
        <strain evidence="3">NBC 01686</strain>
        <plasmid evidence="3">unnamed1</plasmid>
    </source>
</reference>
<dbReference type="RefSeq" id="WP_266477940.1">
    <property type="nucleotide sequence ID" value="NZ_CP109208.1"/>
</dbReference>
<accession>A0ABZ1YIB0</accession>
<keyword evidence="2" id="KW-0472">Membrane</keyword>
<proteinExistence type="predicted"/>
<keyword evidence="2" id="KW-0812">Transmembrane</keyword>
<dbReference type="EMBL" id="CP109208">
    <property type="protein sequence ID" value="WUU58402.1"/>
    <property type="molecule type" value="Genomic_DNA"/>
</dbReference>
<feature type="region of interest" description="Disordered" evidence="1">
    <location>
        <begin position="1"/>
        <end position="21"/>
    </location>
</feature>
<evidence type="ECO:0000256" key="1">
    <source>
        <dbReference type="SAM" id="MobiDB-lite"/>
    </source>
</evidence>
<evidence type="ECO:0000256" key="2">
    <source>
        <dbReference type="SAM" id="Phobius"/>
    </source>
</evidence>
<geneLocation type="plasmid" evidence="3">
    <name>unnamed1</name>
</geneLocation>
<name>A0ABZ1YIB0_9ACTN</name>